<keyword evidence="6 12" id="KW-0547">Nucleotide-binding</keyword>
<evidence type="ECO:0000313" key="14">
    <source>
        <dbReference type="EMBL" id="PCG08761.1"/>
    </source>
</evidence>
<accession>A0A2A4HXJ2</accession>
<dbReference type="PANTHER" id="PTHR10344:SF4">
    <property type="entry name" value="UMP-CMP KINASE 2, MITOCHONDRIAL"/>
    <property type="match status" value="1"/>
</dbReference>
<dbReference type="FunFam" id="3.40.50.300:FF:000225">
    <property type="entry name" value="Thymidylate kinase"/>
    <property type="match status" value="1"/>
</dbReference>
<evidence type="ECO:0000256" key="11">
    <source>
        <dbReference type="ARBA" id="ARBA00057735"/>
    </source>
</evidence>
<dbReference type="CDD" id="cd01672">
    <property type="entry name" value="TMPK"/>
    <property type="match status" value="1"/>
</dbReference>
<dbReference type="NCBIfam" id="TIGR00041">
    <property type="entry name" value="DTMP_kinase"/>
    <property type="match status" value="1"/>
</dbReference>
<evidence type="ECO:0000313" key="15">
    <source>
        <dbReference type="Proteomes" id="UP000218784"/>
    </source>
</evidence>
<reference evidence="14 15" key="1">
    <citation type="submission" date="2017-09" db="EMBL/GenBank/DDBJ databases">
        <title>Sphingomonas ginsenosidimutans KACC 14949, whole genome shotgun sequence.</title>
        <authorList>
            <person name="Feng G."/>
            <person name="Zhu H."/>
        </authorList>
    </citation>
    <scope>NUCLEOTIDE SEQUENCE [LARGE SCALE GENOMIC DNA]</scope>
    <source>
        <strain evidence="14 15">KACC 14949</strain>
    </source>
</reference>
<dbReference type="GO" id="GO:0004798">
    <property type="term" value="F:dTMP kinase activity"/>
    <property type="evidence" value="ECO:0007669"/>
    <property type="project" value="UniProtKB-UniRule"/>
</dbReference>
<organism evidence="14 15">
    <name type="scientific">Sphingomonas ginsenosidimutans</name>
    <dbReference type="NCBI Taxonomy" id="862134"/>
    <lineage>
        <taxon>Bacteria</taxon>
        <taxon>Pseudomonadati</taxon>
        <taxon>Pseudomonadota</taxon>
        <taxon>Alphaproteobacteria</taxon>
        <taxon>Sphingomonadales</taxon>
        <taxon>Sphingomonadaceae</taxon>
        <taxon>Sphingomonas</taxon>
    </lineage>
</organism>
<evidence type="ECO:0000256" key="8">
    <source>
        <dbReference type="ARBA" id="ARBA00022840"/>
    </source>
</evidence>
<dbReference type="Pfam" id="PF02223">
    <property type="entry name" value="Thymidylate_kin"/>
    <property type="match status" value="1"/>
</dbReference>
<evidence type="ECO:0000256" key="9">
    <source>
        <dbReference type="ARBA" id="ARBA00029962"/>
    </source>
</evidence>
<evidence type="ECO:0000256" key="5">
    <source>
        <dbReference type="ARBA" id="ARBA00022727"/>
    </source>
</evidence>
<evidence type="ECO:0000256" key="10">
    <source>
        <dbReference type="ARBA" id="ARBA00048743"/>
    </source>
</evidence>
<dbReference type="InterPro" id="IPR018095">
    <property type="entry name" value="Thymidylate_kin_CS"/>
</dbReference>
<dbReference type="InterPro" id="IPR039430">
    <property type="entry name" value="Thymidylate_kin-like_dom"/>
</dbReference>
<comment type="similarity">
    <text evidence="1 12">Belongs to the thymidylate kinase family.</text>
</comment>
<evidence type="ECO:0000256" key="7">
    <source>
        <dbReference type="ARBA" id="ARBA00022777"/>
    </source>
</evidence>
<keyword evidence="15" id="KW-1185">Reference proteome</keyword>
<evidence type="ECO:0000256" key="4">
    <source>
        <dbReference type="ARBA" id="ARBA00022679"/>
    </source>
</evidence>
<keyword evidence="8 12" id="KW-0067">ATP-binding</keyword>
<dbReference type="RefSeq" id="WP_096612556.1">
    <property type="nucleotide sequence ID" value="NZ_NWVD01000004.1"/>
</dbReference>
<dbReference type="PROSITE" id="PS01331">
    <property type="entry name" value="THYMIDYLATE_KINASE"/>
    <property type="match status" value="1"/>
</dbReference>
<evidence type="ECO:0000256" key="1">
    <source>
        <dbReference type="ARBA" id="ARBA00009776"/>
    </source>
</evidence>
<keyword evidence="5 12" id="KW-0545">Nucleotide biosynthesis</keyword>
<dbReference type="GO" id="GO:0005524">
    <property type="term" value="F:ATP binding"/>
    <property type="evidence" value="ECO:0007669"/>
    <property type="project" value="UniProtKB-UniRule"/>
</dbReference>
<comment type="caution">
    <text evidence="14">The sequence shown here is derived from an EMBL/GenBank/DDBJ whole genome shotgun (WGS) entry which is preliminary data.</text>
</comment>
<keyword evidence="7 12" id="KW-0418">Kinase</keyword>
<dbReference type="SUPFAM" id="SSF52540">
    <property type="entry name" value="P-loop containing nucleoside triphosphate hydrolases"/>
    <property type="match status" value="1"/>
</dbReference>
<gene>
    <name evidence="12" type="primary">tmk</name>
    <name evidence="14" type="ORF">COA17_11485</name>
</gene>
<dbReference type="GO" id="GO:0006233">
    <property type="term" value="P:dTDP biosynthetic process"/>
    <property type="evidence" value="ECO:0007669"/>
    <property type="project" value="InterPro"/>
</dbReference>
<evidence type="ECO:0000256" key="2">
    <source>
        <dbReference type="ARBA" id="ARBA00012980"/>
    </source>
</evidence>
<evidence type="ECO:0000256" key="3">
    <source>
        <dbReference type="ARBA" id="ARBA00017144"/>
    </source>
</evidence>
<dbReference type="EMBL" id="NWVD01000004">
    <property type="protein sequence ID" value="PCG08761.1"/>
    <property type="molecule type" value="Genomic_DNA"/>
</dbReference>
<dbReference type="GO" id="GO:0006235">
    <property type="term" value="P:dTTP biosynthetic process"/>
    <property type="evidence" value="ECO:0007669"/>
    <property type="project" value="UniProtKB-UniRule"/>
</dbReference>
<comment type="function">
    <text evidence="11 12">Phosphorylation of dTMP to form dTDP in both de novo and salvage pathways of dTTP synthesis.</text>
</comment>
<dbReference type="GO" id="GO:0005829">
    <property type="term" value="C:cytosol"/>
    <property type="evidence" value="ECO:0007669"/>
    <property type="project" value="TreeGrafter"/>
</dbReference>
<keyword evidence="4 12" id="KW-0808">Transferase</keyword>
<evidence type="ECO:0000259" key="13">
    <source>
        <dbReference type="Pfam" id="PF02223"/>
    </source>
</evidence>
<protein>
    <recommendedName>
        <fullName evidence="3 12">Thymidylate kinase</fullName>
        <ecNumber evidence="2 12">2.7.4.9</ecNumber>
    </recommendedName>
    <alternativeName>
        <fullName evidence="9 12">dTMP kinase</fullName>
    </alternativeName>
</protein>
<feature type="domain" description="Thymidylate kinase-like" evidence="13">
    <location>
        <begin position="9"/>
        <end position="200"/>
    </location>
</feature>
<evidence type="ECO:0000256" key="6">
    <source>
        <dbReference type="ARBA" id="ARBA00022741"/>
    </source>
</evidence>
<dbReference type="Proteomes" id="UP000218784">
    <property type="component" value="Unassembled WGS sequence"/>
</dbReference>
<feature type="binding site" evidence="12">
    <location>
        <begin position="11"/>
        <end position="18"/>
    </location>
    <ligand>
        <name>ATP</name>
        <dbReference type="ChEBI" id="CHEBI:30616"/>
    </ligand>
</feature>
<dbReference type="Gene3D" id="3.40.50.300">
    <property type="entry name" value="P-loop containing nucleotide triphosphate hydrolases"/>
    <property type="match status" value="1"/>
</dbReference>
<dbReference type="InterPro" id="IPR018094">
    <property type="entry name" value="Thymidylate_kinase"/>
</dbReference>
<sequence>MTEGRFLSLEGGEGAGKSTQARALADALAARGVHAVITREPGGSAGAEAIRTLLMEGEATRWSAHSEALLFAAARADHVEKVIRPAMGAGNWVICDRFIDSTRAYQGVAGGLEDAAILALHAFGSRGLLPDRTFLLALPPEEGAARAATRDGAAADRFAARGEDFHVAVAGAFDRFAAHEPQRFRRIDATRPAEAVTAAILADLADWLP</sequence>
<dbReference type="HAMAP" id="MF_00165">
    <property type="entry name" value="Thymidylate_kinase"/>
    <property type="match status" value="1"/>
</dbReference>
<dbReference type="EC" id="2.7.4.9" evidence="2 12"/>
<proteinExistence type="inferred from homology"/>
<comment type="catalytic activity">
    <reaction evidence="10 12">
        <text>dTMP + ATP = dTDP + ADP</text>
        <dbReference type="Rhea" id="RHEA:13517"/>
        <dbReference type="ChEBI" id="CHEBI:30616"/>
        <dbReference type="ChEBI" id="CHEBI:58369"/>
        <dbReference type="ChEBI" id="CHEBI:63528"/>
        <dbReference type="ChEBI" id="CHEBI:456216"/>
        <dbReference type="EC" id="2.7.4.9"/>
    </reaction>
</comment>
<name>A0A2A4HXJ2_9SPHN</name>
<dbReference type="AlphaFoldDB" id="A0A2A4HXJ2"/>
<evidence type="ECO:0000256" key="12">
    <source>
        <dbReference type="HAMAP-Rule" id="MF_00165"/>
    </source>
</evidence>
<dbReference type="InterPro" id="IPR027417">
    <property type="entry name" value="P-loop_NTPase"/>
</dbReference>
<dbReference type="GO" id="GO:0006227">
    <property type="term" value="P:dUDP biosynthetic process"/>
    <property type="evidence" value="ECO:0007669"/>
    <property type="project" value="TreeGrafter"/>
</dbReference>
<dbReference type="PANTHER" id="PTHR10344">
    <property type="entry name" value="THYMIDYLATE KINASE"/>
    <property type="match status" value="1"/>
</dbReference>